<dbReference type="SUPFAM" id="SSF53448">
    <property type="entry name" value="Nucleotide-diphospho-sugar transferases"/>
    <property type="match status" value="1"/>
</dbReference>
<protein>
    <submittedName>
        <fullName evidence="2">Glycosyltransferase family 2 protein</fullName>
    </submittedName>
</protein>
<dbReference type="PANTHER" id="PTHR22916:SF3">
    <property type="entry name" value="UDP-GLCNAC:BETAGAL BETA-1,3-N-ACETYLGLUCOSAMINYLTRANSFERASE-LIKE PROTEIN 1"/>
    <property type="match status" value="1"/>
</dbReference>
<dbReference type="Gene3D" id="3.90.550.10">
    <property type="entry name" value="Spore Coat Polysaccharide Biosynthesis Protein SpsA, Chain A"/>
    <property type="match status" value="1"/>
</dbReference>
<gene>
    <name evidence="2" type="ORF">DXX94_10655</name>
</gene>
<proteinExistence type="predicted"/>
<sequence>MKELNVLVEPKVSVIIPFYQKTKGLLSNTIQSIIKQTYLGHIYIIVVDDGSPVTIEEELSTLSTPDNRELIIIKQENGGAGSARNNALNNVPADCQYAAFLDSDDEWLEDHLATGIKALELGNDAYFSDHFPALHPDKNNFDMIGTLIVDEHLSIDLEDDIHQMSISSLEHIVGDGGGVIGTSNVVYNFRKFPTLRFREEFYNGQDFFFWMDLSELKAQWAFSTKITCRCGRGINIYSGSGWGSEKSLQRLRNELFIWTSVKKFYPLTEKLEQRNKQTINAIQDNIARDILHRIIKRKAISTKILSDIVKMAPSTLISITLIPFKVVLERLK</sequence>
<evidence type="ECO:0000313" key="3">
    <source>
        <dbReference type="Proteomes" id="UP000256899"/>
    </source>
</evidence>
<dbReference type="EMBL" id="QUOT01000001">
    <property type="protein sequence ID" value="REL31133.1"/>
    <property type="molecule type" value="Genomic_DNA"/>
</dbReference>
<comment type="caution">
    <text evidence="2">The sequence shown here is derived from an EMBL/GenBank/DDBJ whole genome shotgun (WGS) entry which is preliminary data.</text>
</comment>
<dbReference type="AlphaFoldDB" id="A0A3E0U3J0"/>
<feature type="domain" description="Glycosyltransferase 2-like" evidence="1">
    <location>
        <begin position="13"/>
        <end position="127"/>
    </location>
</feature>
<dbReference type="InterPro" id="IPR001173">
    <property type="entry name" value="Glyco_trans_2-like"/>
</dbReference>
<dbReference type="GO" id="GO:0016758">
    <property type="term" value="F:hexosyltransferase activity"/>
    <property type="evidence" value="ECO:0007669"/>
    <property type="project" value="UniProtKB-ARBA"/>
</dbReference>
<keyword evidence="2" id="KW-0808">Transferase</keyword>
<keyword evidence="3" id="KW-1185">Reference proteome</keyword>
<dbReference type="CDD" id="cd00761">
    <property type="entry name" value="Glyco_tranf_GTA_type"/>
    <property type="match status" value="1"/>
</dbReference>
<accession>A0A3E0U3J0</accession>
<evidence type="ECO:0000313" key="2">
    <source>
        <dbReference type="EMBL" id="REL31133.1"/>
    </source>
</evidence>
<dbReference type="Pfam" id="PF00535">
    <property type="entry name" value="Glycos_transf_2"/>
    <property type="match status" value="1"/>
</dbReference>
<reference evidence="3" key="1">
    <citation type="submission" date="2018-08" db="EMBL/GenBank/DDBJ databases">
        <title>Thalassotalea euphylliae genome.</title>
        <authorList>
            <person name="Summers S."/>
            <person name="Rice S.A."/>
            <person name="Freckelton M.L."/>
            <person name="Nedved B.T."/>
            <person name="Hadfield M.G."/>
        </authorList>
    </citation>
    <scope>NUCLEOTIDE SEQUENCE [LARGE SCALE GENOMIC DNA]</scope>
    <source>
        <strain evidence="3">H3</strain>
    </source>
</reference>
<dbReference type="InterPro" id="IPR029044">
    <property type="entry name" value="Nucleotide-diphossugar_trans"/>
</dbReference>
<name>A0A3E0U3J0_9GAMM</name>
<evidence type="ECO:0000259" key="1">
    <source>
        <dbReference type="Pfam" id="PF00535"/>
    </source>
</evidence>
<dbReference type="PANTHER" id="PTHR22916">
    <property type="entry name" value="GLYCOSYLTRANSFERASE"/>
    <property type="match status" value="1"/>
</dbReference>
<dbReference type="Proteomes" id="UP000256899">
    <property type="component" value="Unassembled WGS sequence"/>
</dbReference>
<organism evidence="2 3">
    <name type="scientific">Thalassotalea euphylliae</name>
    <dbReference type="NCBI Taxonomy" id="1655234"/>
    <lineage>
        <taxon>Bacteria</taxon>
        <taxon>Pseudomonadati</taxon>
        <taxon>Pseudomonadota</taxon>
        <taxon>Gammaproteobacteria</taxon>
        <taxon>Alteromonadales</taxon>
        <taxon>Colwelliaceae</taxon>
        <taxon>Thalassotalea</taxon>
    </lineage>
</organism>